<dbReference type="AlphaFoldDB" id="A0A183DUW1"/>
<proteinExistence type="predicted"/>
<organism evidence="1">
    <name type="scientific">Gongylonema pulchrum</name>
    <dbReference type="NCBI Taxonomy" id="637853"/>
    <lineage>
        <taxon>Eukaryota</taxon>
        <taxon>Metazoa</taxon>
        <taxon>Ecdysozoa</taxon>
        <taxon>Nematoda</taxon>
        <taxon>Chromadorea</taxon>
        <taxon>Rhabditida</taxon>
        <taxon>Spirurina</taxon>
        <taxon>Spiruromorpha</taxon>
        <taxon>Spiruroidea</taxon>
        <taxon>Gongylonematidae</taxon>
        <taxon>Gongylonema</taxon>
    </lineage>
</organism>
<dbReference type="WBParaSite" id="GPUH_0001251601-mRNA-1">
    <property type="protein sequence ID" value="GPUH_0001251601-mRNA-1"/>
    <property type="gene ID" value="GPUH_0001251601"/>
</dbReference>
<name>A0A183DUW1_9BILA</name>
<evidence type="ECO:0000313" key="1">
    <source>
        <dbReference type="WBParaSite" id="GPUH_0001251601-mRNA-1"/>
    </source>
</evidence>
<protein>
    <submittedName>
        <fullName evidence="1">DUF4210 domain-containing protein</fullName>
    </submittedName>
</protein>
<sequence>LAAHSRGYIASPKYTMEVMDLDRNPTEVVHAGDDGYLLITPHENLGRFWTISLTAYDINSGRTRPIVDSEGYEDFHFIELLCAVPNGSLKEISRTEQNRLQLKITFDGFSDEADIIYHAYIKQCDDFCDMKCNGSLDLARNQQSNKNMMGRKKRSLAPSESRLFELSEDVYAVESTIKLTMKQRTHKIKAENYSKNMIGRKKRSLAPSESRLFELSEDVYAVESTIKLTMKQRTHKIKAEDSEFRMMQMNGHNDNNRMVTHVS</sequence>
<reference evidence="1" key="1">
    <citation type="submission" date="2016-06" db="UniProtKB">
        <authorList>
            <consortium name="WormBaseParasite"/>
        </authorList>
    </citation>
    <scope>IDENTIFICATION</scope>
</reference>
<accession>A0A183DUW1</accession>